<sequence>MQDIRKKCDQKKNKNFSFGILHPRNALAGFYLESASDSPKPNENVFCFDRSDLQLRKPQFFNVVTLRLVTFNLQIDECHITWSRSGLSSSMLLRGIMLPFSYCGRMDGQGLCELAYLVLISF</sequence>
<dbReference type="Proteomes" id="UP001417504">
    <property type="component" value="Unassembled WGS sequence"/>
</dbReference>
<reference evidence="1 2" key="1">
    <citation type="submission" date="2024-01" db="EMBL/GenBank/DDBJ databases">
        <title>Genome assemblies of Stephania.</title>
        <authorList>
            <person name="Yang L."/>
        </authorList>
    </citation>
    <scope>NUCLEOTIDE SEQUENCE [LARGE SCALE GENOMIC DNA]</scope>
    <source>
        <strain evidence="1">QJT</strain>
        <tissue evidence="1">Leaf</tissue>
    </source>
</reference>
<proteinExistence type="predicted"/>
<comment type="caution">
    <text evidence="1">The sequence shown here is derived from an EMBL/GenBank/DDBJ whole genome shotgun (WGS) entry which is preliminary data.</text>
</comment>
<dbReference type="EMBL" id="JBBNAE010000005">
    <property type="protein sequence ID" value="KAK9124766.1"/>
    <property type="molecule type" value="Genomic_DNA"/>
</dbReference>
<organism evidence="1 2">
    <name type="scientific">Stephania japonica</name>
    <dbReference type="NCBI Taxonomy" id="461633"/>
    <lineage>
        <taxon>Eukaryota</taxon>
        <taxon>Viridiplantae</taxon>
        <taxon>Streptophyta</taxon>
        <taxon>Embryophyta</taxon>
        <taxon>Tracheophyta</taxon>
        <taxon>Spermatophyta</taxon>
        <taxon>Magnoliopsida</taxon>
        <taxon>Ranunculales</taxon>
        <taxon>Menispermaceae</taxon>
        <taxon>Menispermoideae</taxon>
        <taxon>Cissampelideae</taxon>
        <taxon>Stephania</taxon>
    </lineage>
</organism>
<gene>
    <name evidence="1" type="ORF">Sjap_014368</name>
</gene>
<evidence type="ECO:0000313" key="2">
    <source>
        <dbReference type="Proteomes" id="UP001417504"/>
    </source>
</evidence>
<accession>A0AAP0P272</accession>
<keyword evidence="2" id="KW-1185">Reference proteome</keyword>
<evidence type="ECO:0000313" key="1">
    <source>
        <dbReference type="EMBL" id="KAK9124766.1"/>
    </source>
</evidence>
<protein>
    <submittedName>
        <fullName evidence="1">Uncharacterized protein</fullName>
    </submittedName>
</protein>
<name>A0AAP0P272_9MAGN</name>
<dbReference type="AlphaFoldDB" id="A0AAP0P272"/>